<name>A0ACC0XSF8_9ROSI</name>
<gene>
    <name evidence="1" type="ORF">Pint_07321</name>
</gene>
<dbReference type="Proteomes" id="UP001163603">
    <property type="component" value="Chromosome 10"/>
</dbReference>
<reference evidence="2" key="1">
    <citation type="journal article" date="2023" name="G3 (Bethesda)">
        <title>Genome assembly and association tests identify interacting loci associated with vigor, precocity, and sex in interspecific pistachio rootstocks.</title>
        <authorList>
            <person name="Palmer W."/>
            <person name="Jacygrad E."/>
            <person name="Sagayaradj S."/>
            <person name="Cavanaugh K."/>
            <person name="Han R."/>
            <person name="Bertier L."/>
            <person name="Beede B."/>
            <person name="Kafkas S."/>
            <person name="Golino D."/>
            <person name="Preece J."/>
            <person name="Michelmore R."/>
        </authorList>
    </citation>
    <scope>NUCLEOTIDE SEQUENCE [LARGE SCALE GENOMIC DNA]</scope>
</reference>
<evidence type="ECO:0000313" key="2">
    <source>
        <dbReference type="Proteomes" id="UP001163603"/>
    </source>
</evidence>
<dbReference type="EMBL" id="CM047745">
    <property type="protein sequence ID" value="KAJ0024259.1"/>
    <property type="molecule type" value="Genomic_DNA"/>
</dbReference>
<keyword evidence="2" id="KW-1185">Reference proteome</keyword>
<proteinExistence type="predicted"/>
<evidence type="ECO:0000313" key="1">
    <source>
        <dbReference type="EMBL" id="KAJ0024259.1"/>
    </source>
</evidence>
<comment type="caution">
    <text evidence="1">The sequence shown here is derived from an EMBL/GenBank/DDBJ whole genome shotgun (WGS) entry which is preliminary data.</text>
</comment>
<accession>A0ACC0XSF8</accession>
<sequence>MVGTFMGGLKAEIANGIRMFKPQSLRDTINLARMRDDQLSCQRRNIRTQLARGPLTLPQDTRGNSANSSVPICRYHGMKCRIREHKVFVSISINASPQGISTKSPSCCFWKGMWETWFMKISPSNHHQKLITIEM</sequence>
<protein>
    <submittedName>
        <fullName evidence="1">Uncharacterized protein</fullName>
    </submittedName>
</protein>
<organism evidence="1 2">
    <name type="scientific">Pistacia integerrima</name>
    <dbReference type="NCBI Taxonomy" id="434235"/>
    <lineage>
        <taxon>Eukaryota</taxon>
        <taxon>Viridiplantae</taxon>
        <taxon>Streptophyta</taxon>
        <taxon>Embryophyta</taxon>
        <taxon>Tracheophyta</taxon>
        <taxon>Spermatophyta</taxon>
        <taxon>Magnoliopsida</taxon>
        <taxon>eudicotyledons</taxon>
        <taxon>Gunneridae</taxon>
        <taxon>Pentapetalae</taxon>
        <taxon>rosids</taxon>
        <taxon>malvids</taxon>
        <taxon>Sapindales</taxon>
        <taxon>Anacardiaceae</taxon>
        <taxon>Pistacia</taxon>
    </lineage>
</organism>